<gene>
    <name evidence="1" type="ORF">DLJ53_29775</name>
</gene>
<sequence length="546" mass="58981">MRAKIFSREEHITRLLGSAYDRELTFPHIFKDSKRSIHPVLIEVNGRKHVVVGDFDSAAHQAAKQNIPFSTFGRYFSWNHPAGAVPPSFAEAVWAAAGSDGLEVEADMPVGRVDQLAAKGDVAVFGEVADPPVHLYAKSRAELEAVWASTRDADVPRLTPFVSGLRFGETLVAAMSAAPLGFEVLDALAEKAGLDAILVTAAFDAEMFTGLTRQTLGDHGATALYVRGAADILVLSPLPIERADFRPLGTAACAADAVAAHAKGAIGFQRGNMSIGAYRRFEAAGVRFTDATMTLRRFFDERAGTDLLYFITAANAVLAGIEHANAYIRRTVAGGTLTERDVAAVYHQGVDDFAAGIGMQDRIHSYFDIIHPGERTLLPAMAGDYPVLPGHKTIKYDMGLLVTDSTGVVRGCSDIARTLSFDVDLQAAHDRLRALLVDELIPSLMPGMTGEEAHARGVAVLRPVVDEMKRIGMLHPEMTIEGYTRDCGHTLQRQTLATVHFMPGDTGTFHAGMLGCTEFVWPIDDKIIACEDGYYVTPEGAIPFTI</sequence>
<dbReference type="EMBL" id="QHHQ01000009">
    <property type="protein sequence ID" value="RAH97386.1"/>
    <property type="molecule type" value="Genomic_DNA"/>
</dbReference>
<keyword evidence="1" id="KW-0378">Hydrolase</keyword>
<evidence type="ECO:0000313" key="1">
    <source>
        <dbReference type="EMBL" id="RAH97386.1"/>
    </source>
</evidence>
<keyword evidence="1" id="KW-0645">Protease</keyword>
<keyword evidence="2" id="KW-1185">Reference proteome</keyword>
<dbReference type="SUPFAM" id="SSF55920">
    <property type="entry name" value="Creatinase/aminopeptidase"/>
    <property type="match status" value="1"/>
</dbReference>
<organism evidence="1 2">
    <name type="scientific">Acuticoccus sediminis</name>
    <dbReference type="NCBI Taxonomy" id="2184697"/>
    <lineage>
        <taxon>Bacteria</taxon>
        <taxon>Pseudomonadati</taxon>
        <taxon>Pseudomonadota</taxon>
        <taxon>Alphaproteobacteria</taxon>
        <taxon>Hyphomicrobiales</taxon>
        <taxon>Amorphaceae</taxon>
        <taxon>Acuticoccus</taxon>
    </lineage>
</organism>
<dbReference type="GO" id="GO:0004177">
    <property type="term" value="F:aminopeptidase activity"/>
    <property type="evidence" value="ECO:0007669"/>
    <property type="project" value="UniProtKB-KW"/>
</dbReference>
<dbReference type="AlphaFoldDB" id="A0A8B2NMA7"/>
<dbReference type="InterPro" id="IPR036005">
    <property type="entry name" value="Creatinase/aminopeptidase-like"/>
</dbReference>
<protein>
    <submittedName>
        <fullName evidence="1">Xaa-Pro aminopeptidase</fullName>
    </submittedName>
</protein>
<dbReference type="Gene3D" id="3.90.230.10">
    <property type="entry name" value="Creatinase/methionine aminopeptidase superfamily"/>
    <property type="match status" value="1"/>
</dbReference>
<proteinExistence type="predicted"/>
<evidence type="ECO:0000313" key="2">
    <source>
        <dbReference type="Proteomes" id="UP000249590"/>
    </source>
</evidence>
<name>A0A8B2NMA7_9HYPH</name>
<dbReference type="Proteomes" id="UP000249590">
    <property type="component" value="Unassembled WGS sequence"/>
</dbReference>
<reference evidence="1 2" key="1">
    <citation type="submission" date="2018-05" db="EMBL/GenBank/DDBJ databases">
        <title>Acuticoccus sediminis sp. nov., isolated from deep-sea sediment of Indian Ocean.</title>
        <authorList>
            <person name="Liu X."/>
            <person name="Lai Q."/>
            <person name="Du Y."/>
            <person name="Sun F."/>
            <person name="Zhang X."/>
            <person name="Wang S."/>
            <person name="Shao Z."/>
        </authorList>
    </citation>
    <scope>NUCLEOTIDE SEQUENCE [LARGE SCALE GENOMIC DNA]</scope>
    <source>
        <strain evidence="1 2">PTG4-2</strain>
    </source>
</reference>
<keyword evidence="1" id="KW-0031">Aminopeptidase</keyword>
<comment type="caution">
    <text evidence="1">The sequence shown here is derived from an EMBL/GenBank/DDBJ whole genome shotgun (WGS) entry which is preliminary data.</text>
</comment>
<accession>A0A8B2NMA7</accession>